<dbReference type="Gene3D" id="2.10.110.10">
    <property type="entry name" value="Cysteine Rich Protein"/>
    <property type="match status" value="1"/>
</dbReference>
<feature type="region of interest" description="Disordered" evidence="5">
    <location>
        <begin position="526"/>
        <end position="547"/>
    </location>
</feature>
<evidence type="ECO:0000259" key="7">
    <source>
        <dbReference type="PROSITE" id="PS50106"/>
    </source>
</evidence>
<evidence type="ECO:0000256" key="5">
    <source>
        <dbReference type="SAM" id="MobiDB-lite"/>
    </source>
</evidence>
<dbReference type="SUPFAM" id="SSF50156">
    <property type="entry name" value="PDZ domain-like"/>
    <property type="match status" value="1"/>
</dbReference>
<dbReference type="AlphaFoldDB" id="A0ABD2QE80"/>
<keyword evidence="1 4" id="KW-0479">Metal-binding</keyword>
<dbReference type="InterPro" id="IPR036034">
    <property type="entry name" value="PDZ_sf"/>
</dbReference>
<dbReference type="PROSITE" id="PS50023">
    <property type="entry name" value="LIM_DOMAIN_2"/>
    <property type="match status" value="1"/>
</dbReference>
<dbReference type="InterPro" id="IPR001478">
    <property type="entry name" value="PDZ"/>
</dbReference>
<dbReference type="PANTHER" id="PTHR46767">
    <property type="entry name" value="LIM DOMAIN ONLY PROTEIN 7"/>
    <property type="match status" value="1"/>
</dbReference>
<keyword evidence="9" id="KW-1185">Reference proteome</keyword>
<evidence type="ECO:0000313" key="8">
    <source>
        <dbReference type="EMBL" id="KAL3317844.1"/>
    </source>
</evidence>
<feature type="region of interest" description="Disordered" evidence="5">
    <location>
        <begin position="755"/>
        <end position="779"/>
    </location>
</feature>
<feature type="compositionally biased region" description="Polar residues" evidence="5">
    <location>
        <begin position="755"/>
        <end position="764"/>
    </location>
</feature>
<reference evidence="8 9" key="1">
    <citation type="submission" date="2024-11" db="EMBL/GenBank/DDBJ databases">
        <title>Adaptive evolution of stress response genes in parasites aligns with host niche diversity.</title>
        <authorList>
            <person name="Hahn C."/>
            <person name="Resl P."/>
        </authorList>
    </citation>
    <scope>NUCLEOTIDE SEQUENCE [LARGE SCALE GENOMIC DNA]</scope>
    <source>
        <strain evidence="8">EGGRZ-B1_66</strain>
        <tissue evidence="8">Body</tissue>
    </source>
</reference>
<keyword evidence="2 4" id="KW-0862">Zinc</keyword>
<proteinExistence type="predicted"/>
<protein>
    <submittedName>
        <fullName evidence="8">LIM domain only protein 7</fullName>
    </submittedName>
</protein>
<dbReference type="SMART" id="SM00228">
    <property type="entry name" value="PDZ"/>
    <property type="match status" value="1"/>
</dbReference>
<gene>
    <name evidence="8" type="primary">LMO7</name>
    <name evidence="8" type="ORF">Ciccas_003500</name>
</gene>
<dbReference type="InterPro" id="IPR029978">
    <property type="entry name" value="LMO-7"/>
</dbReference>
<dbReference type="GO" id="GO:0046872">
    <property type="term" value="F:metal ion binding"/>
    <property type="evidence" value="ECO:0007669"/>
    <property type="project" value="UniProtKB-KW"/>
</dbReference>
<dbReference type="PANTHER" id="PTHR46767:SF1">
    <property type="entry name" value="LIM DOMAIN ONLY PROTEIN 7"/>
    <property type="match status" value="1"/>
</dbReference>
<dbReference type="InterPro" id="IPR001781">
    <property type="entry name" value="Znf_LIM"/>
</dbReference>
<sequence length="835" mass="93871">MEADDEWQERVSQWRERRKKSLLNQSVPLDNDDEESKLKEAQRIQEIKNQFSELRKLRSLSLESPNDLTSSDNRNKFESIDSLRGLQSNDAEIPTNKSGTLDPEALERARNLIDKEKQIRPTQLWEDRLTRLSNTLKSSTLSEASHQYQPQQFSSTFASLRNEDNKKSSQPQPQLITENVTCLVNSKPQFESPRAQDTISSDLKDTTKVKIHLLKRPGSKSTNEINWGFTLTSDLANHLRGSVVRVDKVKIGSSADLCELKSGDVLLAIDEKPILDTTNTFLSVDEVNQQLLSLSQKNRPIKLLVQRRNHEDFDPDDLDDSQSSNDHVPPQPTLKPPAIEHKEQVSGRSSISSYHSEVLQHVAVITREKAPPMQAAPERTLVLAHEVPVLTSASGEFSAEERSHLPSPTCAKLTELVSLPSSRDSFYVVTTESAVNLPTKSHVVTLHRAQENISIPVRAKQSEPAPVVESHSTSDYMPRVVPIECLENMDKDQDSDSGDSSNYSEKIEIPVSSRVPILFDEGSLSSKAEQRRMDSLPRTPILNGSARTSLGTGFSNGTQTFTPIQAWPVPETQEPLRKQMPSLTFLGAATTSLQSTLGVLENRNSYLNRDYSANPHIPPRGGFRTQINAEIGVPKQNYSTGYQMGRNPMPCDLGIPRSKPLKEPIPPLPFRTKKETPKNSLSFSRKPCEVCKTELGYGDLMIIEKLGLHYHLHCFRCSICNCPLSDGLSDAEVRVRKRNLFCFVCYRRRENSPRISQTNSSTRLDYNRNSSSSRSNNQAHVLVDERPKLSLLDRSEVPVHIPTDSPQERFRTIALNIFFVHEYFLLSTNSQPASV</sequence>
<feature type="compositionally biased region" description="Low complexity" evidence="5">
    <location>
        <begin position="767"/>
        <end position="777"/>
    </location>
</feature>
<dbReference type="Proteomes" id="UP001626550">
    <property type="component" value="Unassembled WGS sequence"/>
</dbReference>
<feature type="domain" description="LIM zinc-binding" evidence="6">
    <location>
        <begin position="686"/>
        <end position="752"/>
    </location>
</feature>
<evidence type="ECO:0000313" key="9">
    <source>
        <dbReference type="Proteomes" id="UP001626550"/>
    </source>
</evidence>
<name>A0ABD2QE80_9PLAT</name>
<accession>A0ABD2QE80</accession>
<evidence type="ECO:0000259" key="6">
    <source>
        <dbReference type="PROSITE" id="PS50023"/>
    </source>
</evidence>
<dbReference type="EMBL" id="JBJKFK010000320">
    <property type="protein sequence ID" value="KAL3317844.1"/>
    <property type="molecule type" value="Genomic_DNA"/>
</dbReference>
<comment type="caution">
    <text evidence="8">The sequence shown here is derived from an EMBL/GenBank/DDBJ whole genome shotgun (WGS) entry which is preliminary data.</text>
</comment>
<evidence type="ECO:0000256" key="3">
    <source>
        <dbReference type="ARBA" id="ARBA00023038"/>
    </source>
</evidence>
<dbReference type="Pfam" id="PF00412">
    <property type="entry name" value="LIM"/>
    <property type="match status" value="1"/>
</dbReference>
<keyword evidence="3 4" id="KW-0440">LIM domain</keyword>
<dbReference type="CDD" id="cd08368">
    <property type="entry name" value="LIM"/>
    <property type="match status" value="1"/>
</dbReference>
<feature type="region of interest" description="Disordered" evidence="5">
    <location>
        <begin position="308"/>
        <end position="347"/>
    </location>
</feature>
<evidence type="ECO:0000256" key="2">
    <source>
        <dbReference type="ARBA" id="ARBA00022833"/>
    </source>
</evidence>
<feature type="region of interest" description="Disordered" evidence="5">
    <location>
        <begin position="21"/>
        <end position="40"/>
    </location>
</feature>
<evidence type="ECO:0000256" key="4">
    <source>
        <dbReference type="PROSITE-ProRule" id="PRU00125"/>
    </source>
</evidence>
<dbReference type="PROSITE" id="PS50106">
    <property type="entry name" value="PDZ"/>
    <property type="match status" value="1"/>
</dbReference>
<dbReference type="SMART" id="SM00132">
    <property type="entry name" value="LIM"/>
    <property type="match status" value="1"/>
</dbReference>
<feature type="domain" description="PDZ" evidence="7">
    <location>
        <begin position="210"/>
        <end position="309"/>
    </location>
</feature>
<dbReference type="Gene3D" id="2.30.42.10">
    <property type="match status" value="1"/>
</dbReference>
<evidence type="ECO:0000256" key="1">
    <source>
        <dbReference type="ARBA" id="ARBA00022723"/>
    </source>
</evidence>
<organism evidence="8 9">
    <name type="scientific">Cichlidogyrus casuarinus</name>
    <dbReference type="NCBI Taxonomy" id="1844966"/>
    <lineage>
        <taxon>Eukaryota</taxon>
        <taxon>Metazoa</taxon>
        <taxon>Spiralia</taxon>
        <taxon>Lophotrochozoa</taxon>
        <taxon>Platyhelminthes</taxon>
        <taxon>Monogenea</taxon>
        <taxon>Monopisthocotylea</taxon>
        <taxon>Dactylogyridea</taxon>
        <taxon>Ancyrocephalidae</taxon>
        <taxon>Cichlidogyrus</taxon>
    </lineage>
</organism>
<dbReference type="PROSITE" id="PS00478">
    <property type="entry name" value="LIM_DOMAIN_1"/>
    <property type="match status" value="1"/>
</dbReference>